<proteinExistence type="predicted"/>
<gene>
    <name evidence="2" type="ORF">MUB52_22510</name>
</gene>
<dbReference type="Gene3D" id="3.50.50.60">
    <property type="entry name" value="FAD/NAD(P)-binding domain"/>
    <property type="match status" value="1"/>
</dbReference>
<dbReference type="Pfam" id="PF13738">
    <property type="entry name" value="Pyr_redox_3"/>
    <property type="match status" value="1"/>
</dbReference>
<keyword evidence="3" id="KW-1185">Reference proteome</keyword>
<dbReference type="SUPFAM" id="SSF51905">
    <property type="entry name" value="FAD/NAD(P)-binding domain"/>
    <property type="match status" value="2"/>
</dbReference>
<accession>A0ABT3BKW5</accession>
<evidence type="ECO:0000313" key="2">
    <source>
        <dbReference type="EMBL" id="MCV3274213.1"/>
    </source>
</evidence>
<dbReference type="PANTHER" id="PTHR43539:SF78">
    <property type="entry name" value="FLAVIN-CONTAINING MONOOXYGENASE"/>
    <property type="match status" value="1"/>
</dbReference>
<sequence>MGIQKSATACKTKDEIMDEKRCQDVLVIGAGLSGLIAARGLAKRGIAVTILEAQNRIAEPWRNRHPALRLNIHRHFARLPGLHPPRKDGAFLKRDSVVEYLERYAQQIGIAIHFGAEVKAVERKTAGWVIRTADQTYHAAHVVFATGRDRVPHIPDWPGLATFAGEVLHAADLGDVSRFDGKRVLVVGAGNSGADVLNHLARHAPAEVVISVRHGPAIVPKRVLGFPLHRAARLFQAMPLALVDRAFALTQRLFFGDLTRHGLTSHPLGGGTRLVQDGTAFAIDDGFVAAIKTGRFRVVGAVRDLSGPIVSFVNGHRYAPDVVVCATGYRTDLEPLVEHLGVLDAQGRPKRPTGETDPSNPGLWFTGYKSLFTGYFDAAIVAASRIGDAVSYDLGRCPGNSTFHAITPEKV</sequence>
<dbReference type="Proteomes" id="UP001208690">
    <property type="component" value="Unassembled WGS sequence"/>
</dbReference>
<organism evidence="2 3">
    <name type="scientific">Roseobacter sinensis</name>
    <dbReference type="NCBI Taxonomy" id="2931391"/>
    <lineage>
        <taxon>Bacteria</taxon>
        <taxon>Pseudomonadati</taxon>
        <taxon>Pseudomonadota</taxon>
        <taxon>Alphaproteobacteria</taxon>
        <taxon>Rhodobacterales</taxon>
        <taxon>Roseobacteraceae</taxon>
        <taxon>Roseobacter</taxon>
    </lineage>
</organism>
<evidence type="ECO:0000256" key="1">
    <source>
        <dbReference type="ARBA" id="ARBA00023002"/>
    </source>
</evidence>
<dbReference type="InterPro" id="IPR036188">
    <property type="entry name" value="FAD/NAD-bd_sf"/>
</dbReference>
<keyword evidence="1" id="KW-0560">Oxidoreductase</keyword>
<protein>
    <submittedName>
        <fullName evidence="2">NAD(P)/FAD-dependent oxidoreductase</fullName>
    </submittedName>
</protein>
<comment type="caution">
    <text evidence="2">The sequence shown here is derived from an EMBL/GenBank/DDBJ whole genome shotgun (WGS) entry which is preliminary data.</text>
</comment>
<dbReference type="PANTHER" id="PTHR43539">
    <property type="entry name" value="FLAVIN-BINDING MONOOXYGENASE-LIKE PROTEIN (AFU_ORTHOLOGUE AFUA_4G09220)"/>
    <property type="match status" value="1"/>
</dbReference>
<dbReference type="EMBL" id="JALIEB010000032">
    <property type="protein sequence ID" value="MCV3274213.1"/>
    <property type="molecule type" value="Genomic_DNA"/>
</dbReference>
<reference evidence="2 3" key="1">
    <citation type="submission" date="2022-04" db="EMBL/GenBank/DDBJ databases">
        <title>Roseobacter sp. WL0113 is a bacterium isolated from neritic sediment.</title>
        <authorList>
            <person name="Wang L."/>
            <person name="He W."/>
            <person name="Zhang D.-F."/>
        </authorList>
    </citation>
    <scope>NUCLEOTIDE SEQUENCE [LARGE SCALE GENOMIC DNA]</scope>
    <source>
        <strain evidence="2 3">WL0113</strain>
    </source>
</reference>
<evidence type="ECO:0000313" key="3">
    <source>
        <dbReference type="Proteomes" id="UP001208690"/>
    </source>
</evidence>
<dbReference type="RefSeq" id="WP_263846418.1">
    <property type="nucleotide sequence ID" value="NZ_JALIEB010000032.1"/>
</dbReference>
<dbReference type="PRINTS" id="PR00368">
    <property type="entry name" value="FADPNR"/>
</dbReference>
<dbReference type="PRINTS" id="PR00469">
    <property type="entry name" value="PNDRDTASEII"/>
</dbReference>
<name>A0ABT3BKW5_9RHOB</name>
<dbReference type="InterPro" id="IPR050982">
    <property type="entry name" value="Auxin_biosynth/cation_transpt"/>
</dbReference>